<dbReference type="Pfam" id="PF07739">
    <property type="entry name" value="TipAS"/>
    <property type="match status" value="1"/>
</dbReference>
<dbReference type="SMART" id="SM00422">
    <property type="entry name" value="HTH_MERR"/>
    <property type="match status" value="1"/>
</dbReference>
<dbReference type="InterPro" id="IPR009061">
    <property type="entry name" value="DNA-bd_dom_put_sf"/>
</dbReference>
<organism evidence="7 8">
    <name type="scientific">Didymella rabiei</name>
    <name type="common">Chickpea ascochyta blight fungus</name>
    <name type="synonym">Mycosphaerella rabiei</name>
    <dbReference type="NCBI Taxonomy" id="5454"/>
    <lineage>
        <taxon>Eukaryota</taxon>
        <taxon>Fungi</taxon>
        <taxon>Dikarya</taxon>
        <taxon>Ascomycota</taxon>
        <taxon>Pezizomycotina</taxon>
        <taxon>Dothideomycetes</taxon>
        <taxon>Pleosporomycetidae</taxon>
        <taxon>Pleosporales</taxon>
        <taxon>Pleosporineae</taxon>
        <taxon>Didymellaceae</taxon>
        <taxon>Ascochyta</taxon>
    </lineage>
</organism>
<dbReference type="Pfam" id="PF13411">
    <property type="entry name" value="MerR_1"/>
    <property type="match status" value="1"/>
</dbReference>
<evidence type="ECO:0000256" key="4">
    <source>
        <dbReference type="ARBA" id="ARBA00023163"/>
    </source>
</evidence>
<dbReference type="EMBL" id="JYNV01000060">
    <property type="protein sequence ID" value="KZM27540.1"/>
    <property type="molecule type" value="Genomic_DNA"/>
</dbReference>
<dbReference type="PANTHER" id="PTHR30204:SF69">
    <property type="entry name" value="MERR-FAMILY TRANSCRIPTIONAL REGULATOR"/>
    <property type="match status" value="1"/>
</dbReference>
<evidence type="ECO:0000256" key="3">
    <source>
        <dbReference type="ARBA" id="ARBA00023125"/>
    </source>
</evidence>
<keyword evidence="3" id="KW-0238">DNA-binding</keyword>
<dbReference type="InterPro" id="IPR000551">
    <property type="entry name" value="MerR-type_HTH_dom"/>
</dbReference>
<dbReference type="AlphaFoldDB" id="A0A163L6K6"/>
<accession>A0A163L6K6</accession>
<dbReference type="SUPFAM" id="SSF46955">
    <property type="entry name" value="Putative DNA-binding domain"/>
    <property type="match status" value="1"/>
</dbReference>
<dbReference type="Gene3D" id="1.10.490.50">
    <property type="entry name" value="Antibiotic binding domain of TipA-like multidrug resistance regulators"/>
    <property type="match status" value="1"/>
</dbReference>
<evidence type="ECO:0000259" key="6">
    <source>
        <dbReference type="PROSITE" id="PS50937"/>
    </source>
</evidence>
<evidence type="ECO:0000313" key="8">
    <source>
        <dbReference type="Proteomes" id="UP000076837"/>
    </source>
</evidence>
<keyword evidence="2" id="KW-0805">Transcription regulation</keyword>
<evidence type="ECO:0000256" key="1">
    <source>
        <dbReference type="ARBA" id="ARBA00022491"/>
    </source>
</evidence>
<sequence length="262" mass="29808">MHTENFLDIDATSTCMLNEHNRSESRNSTTLRHYGDLGLLEPSRIGANGYRFYDEDALVRLQRILLLRELGLGLPAIAEVLTGERDTAAALRTHLELLEQERTRISRQIESVNRTLNKTKNGESLMPEDVFDGFDHTRYKDEVIERWGKDAYTSGDNWWRSMSEQDRKAHLQAQADIAAAFGKALTAGLSAESDDVQTITRRQFEWIKIGWQGRTPSADAFTGLGQMYVDDPRFTANYDKYGEGTASLVRDAMKVYAERNLH</sequence>
<gene>
    <name evidence="7" type="ORF">ST47_g1255</name>
</gene>
<dbReference type="GO" id="GO:0003700">
    <property type="term" value="F:DNA-binding transcription factor activity"/>
    <property type="evidence" value="ECO:0007669"/>
    <property type="project" value="InterPro"/>
</dbReference>
<dbReference type="InterPro" id="IPR036244">
    <property type="entry name" value="TipA-like_antibiotic-bd"/>
</dbReference>
<dbReference type="PROSITE" id="PS50937">
    <property type="entry name" value="HTH_MERR_2"/>
    <property type="match status" value="1"/>
</dbReference>
<name>A0A163L6K6_DIDRA</name>
<protein>
    <recommendedName>
        <fullName evidence="6">HTH merR-type domain-containing protein</fullName>
    </recommendedName>
</protein>
<dbReference type="Proteomes" id="UP000076837">
    <property type="component" value="Unassembled WGS sequence"/>
</dbReference>
<dbReference type="InterPro" id="IPR012925">
    <property type="entry name" value="TipAS_dom"/>
</dbReference>
<keyword evidence="8" id="KW-1185">Reference proteome</keyword>
<dbReference type="Gene3D" id="1.10.1660.10">
    <property type="match status" value="1"/>
</dbReference>
<evidence type="ECO:0000313" key="7">
    <source>
        <dbReference type="EMBL" id="KZM27540.1"/>
    </source>
</evidence>
<reference evidence="7 8" key="1">
    <citation type="journal article" date="2016" name="Sci. Rep.">
        <title>Draft genome sequencing and secretome analysis of fungal phytopathogen Ascochyta rabiei provides insight into the necrotrophic effector repertoire.</title>
        <authorList>
            <person name="Verma S."/>
            <person name="Gazara R.K."/>
            <person name="Nizam S."/>
            <person name="Parween S."/>
            <person name="Chattopadhyay D."/>
            <person name="Verma P.K."/>
        </authorList>
    </citation>
    <scope>NUCLEOTIDE SEQUENCE [LARGE SCALE GENOMIC DNA]</scope>
    <source>
        <strain evidence="7 8">ArDII</strain>
    </source>
</reference>
<dbReference type="PANTHER" id="PTHR30204">
    <property type="entry name" value="REDOX-CYCLING DRUG-SENSING TRANSCRIPTIONAL ACTIVATOR SOXR"/>
    <property type="match status" value="1"/>
</dbReference>
<evidence type="ECO:0000256" key="2">
    <source>
        <dbReference type="ARBA" id="ARBA00023015"/>
    </source>
</evidence>
<feature type="coiled-coil region" evidence="5">
    <location>
        <begin position="88"/>
        <end position="115"/>
    </location>
</feature>
<dbReference type="InterPro" id="IPR047057">
    <property type="entry name" value="MerR_fam"/>
</dbReference>
<keyword evidence="4" id="KW-0804">Transcription</keyword>
<evidence type="ECO:0000256" key="5">
    <source>
        <dbReference type="SAM" id="Coils"/>
    </source>
</evidence>
<keyword evidence="1" id="KW-0678">Repressor</keyword>
<dbReference type="GO" id="GO:0003677">
    <property type="term" value="F:DNA binding"/>
    <property type="evidence" value="ECO:0007669"/>
    <property type="project" value="UniProtKB-KW"/>
</dbReference>
<feature type="domain" description="HTH merR-type" evidence="6">
    <location>
        <begin position="30"/>
        <end position="83"/>
    </location>
</feature>
<dbReference type="SUPFAM" id="SSF89082">
    <property type="entry name" value="Antibiotic binding domain of TipA-like multidrug resistance regulators"/>
    <property type="match status" value="1"/>
</dbReference>
<proteinExistence type="predicted"/>
<comment type="caution">
    <text evidence="7">The sequence shown here is derived from an EMBL/GenBank/DDBJ whole genome shotgun (WGS) entry which is preliminary data.</text>
</comment>
<keyword evidence="5" id="KW-0175">Coiled coil</keyword>